<accession>A0ABD2XSS4</accession>
<feature type="region of interest" description="Disordered" evidence="1">
    <location>
        <begin position="1"/>
        <end position="214"/>
    </location>
</feature>
<sequence>MVSSEESDSYTGTYEKYDTKNKSQKRSRKQAHISSDDDSDWFSPAKKKKSTRSSLSKKIERSTSTKSASRSKRTVISHKLSDKENNFNTLDKNINQKRSSLSKNGSDTLNKNTKTRLSLLTKKIRFSSGKSVSHSSTPKVLSQKNYSESDNSKSFSKKDLRASKQKHYEESESEEKDESSEFSPSSEDDSSDDKDSDVTQENPIENLKKKRQSTEGGKYYAKEGCCPYCHQVFKRLDKHLSAKHADASTVQQILNIRVKNLTGKARNAALQERRELFKKLRLHGNTEFNNNSSLNPTGKQIVTRRLTKAKNLLQKPCDSEEREAEDCTESIYEKMETFNDENSDVRKSKKSKNDEKYRLKRVQCNECLQMVSRRNISTHINKYHTKENDVANMGAREFLRSCKAASKTHIHPVACKRLQSIASRFREDEVFATIKYDETIAQVGNTACERYDKPEQDGLIRSQLRTAGRFVNQMRSYGPKFTDLESCLKARHFNLCVKATRKIAGFGENKERVFRHPSTAQFVGFIIKRAAHILKSKYTQQENPVKIQSINYFMQEYDTHWTDLIGSKLLSSMKEMNKSNKGRKKHSVLEKDMYTLLEYLDKKRRILFTEITEKYVKNKYLDLLSTQMIYLQTWNGRRGGVTDRTTIEDYEGRRKATMSNESDYDLEISGREVIEKYSHMEVQGKKTNGLDGRVYLSEFDESILDTLVMYREKSGVSHKNKYLYAIADTLNDKNPHLNSYQCMKNLVDDCHKNFKSFVQRENVTATGVRKFIASKNKSKNDGNKSSHLIRHLAHSEATHKGYYQEVTAVEAAEVTAFLEGVMNYKCKEPVRNLQESTSTNSIREKSSENDSDEPESTGWYSNLLNKPSNDSELSGKPKRVKWTEADLKDFRTAFREELESREYASTEKMEAKMNMFPSLRKRGAASLRSRFQYIYKKK</sequence>
<name>A0ABD2XSS4_9HYME</name>
<feature type="compositionally biased region" description="Basic and acidic residues" evidence="1">
    <location>
        <begin position="156"/>
        <end position="170"/>
    </location>
</feature>
<gene>
    <name evidence="2" type="ORF">TKK_000334</name>
</gene>
<feature type="compositionally biased region" description="Basic residues" evidence="1">
    <location>
        <begin position="22"/>
        <end position="31"/>
    </location>
</feature>
<dbReference type="EMBL" id="JBJJXI010000003">
    <property type="protein sequence ID" value="KAL3407659.1"/>
    <property type="molecule type" value="Genomic_DNA"/>
</dbReference>
<organism evidence="2 3">
    <name type="scientific">Trichogramma kaykai</name>
    <dbReference type="NCBI Taxonomy" id="54128"/>
    <lineage>
        <taxon>Eukaryota</taxon>
        <taxon>Metazoa</taxon>
        <taxon>Ecdysozoa</taxon>
        <taxon>Arthropoda</taxon>
        <taxon>Hexapoda</taxon>
        <taxon>Insecta</taxon>
        <taxon>Pterygota</taxon>
        <taxon>Neoptera</taxon>
        <taxon>Endopterygota</taxon>
        <taxon>Hymenoptera</taxon>
        <taxon>Apocrita</taxon>
        <taxon>Proctotrupomorpha</taxon>
        <taxon>Chalcidoidea</taxon>
        <taxon>Trichogrammatidae</taxon>
        <taxon>Trichogramma</taxon>
    </lineage>
</organism>
<feature type="compositionally biased region" description="Polar residues" evidence="1">
    <location>
        <begin position="86"/>
        <end position="118"/>
    </location>
</feature>
<feature type="compositionally biased region" description="Acidic residues" evidence="1">
    <location>
        <begin position="171"/>
        <end position="195"/>
    </location>
</feature>
<dbReference type="Proteomes" id="UP001627154">
    <property type="component" value="Unassembled WGS sequence"/>
</dbReference>
<evidence type="ECO:0000256" key="1">
    <source>
        <dbReference type="SAM" id="MobiDB-lite"/>
    </source>
</evidence>
<proteinExistence type="predicted"/>
<reference evidence="2 3" key="1">
    <citation type="journal article" date="2024" name="bioRxiv">
        <title>A reference genome for Trichogramma kaykai: A tiny desert-dwelling parasitoid wasp with competing sex-ratio distorters.</title>
        <authorList>
            <person name="Culotta J."/>
            <person name="Lindsey A.R."/>
        </authorList>
    </citation>
    <scope>NUCLEOTIDE SEQUENCE [LARGE SCALE GENOMIC DNA]</scope>
    <source>
        <strain evidence="2 3">KSX58</strain>
    </source>
</reference>
<dbReference type="PANTHER" id="PTHR33480">
    <property type="entry name" value="SET DOMAIN-CONTAINING PROTEIN-RELATED"/>
    <property type="match status" value="1"/>
</dbReference>
<evidence type="ECO:0008006" key="4">
    <source>
        <dbReference type="Google" id="ProtNLM"/>
    </source>
</evidence>
<evidence type="ECO:0000313" key="3">
    <source>
        <dbReference type="Proteomes" id="UP001627154"/>
    </source>
</evidence>
<feature type="compositionally biased region" description="Polar residues" evidence="1">
    <location>
        <begin position="128"/>
        <end position="154"/>
    </location>
</feature>
<feature type="compositionally biased region" description="Polar residues" evidence="1">
    <location>
        <begin position="858"/>
        <end position="872"/>
    </location>
</feature>
<comment type="caution">
    <text evidence="2">The sequence shown here is derived from an EMBL/GenBank/DDBJ whole genome shotgun (WGS) entry which is preliminary data.</text>
</comment>
<evidence type="ECO:0000313" key="2">
    <source>
        <dbReference type="EMBL" id="KAL3407659.1"/>
    </source>
</evidence>
<dbReference type="AlphaFoldDB" id="A0ABD2XSS4"/>
<protein>
    <recommendedName>
        <fullName evidence="4">C2H2-type domain-containing protein</fullName>
    </recommendedName>
</protein>
<keyword evidence="3" id="KW-1185">Reference proteome</keyword>
<feature type="region of interest" description="Disordered" evidence="1">
    <location>
        <begin position="832"/>
        <end position="878"/>
    </location>
</feature>